<accession>A0A250XH98</accession>
<gene>
    <name evidence="3" type="ORF">CEUSTIGMA_g9598.t1</name>
</gene>
<comment type="caution">
    <text evidence="3">The sequence shown here is derived from an EMBL/GenBank/DDBJ whole genome shotgun (WGS) entry which is preliminary data.</text>
</comment>
<dbReference type="Proteomes" id="UP000232323">
    <property type="component" value="Unassembled WGS sequence"/>
</dbReference>
<dbReference type="InterPro" id="IPR020845">
    <property type="entry name" value="AMP-binding_CS"/>
</dbReference>
<dbReference type="InterPro" id="IPR042099">
    <property type="entry name" value="ANL_N_sf"/>
</dbReference>
<dbReference type="EMBL" id="BEGY01000076">
    <property type="protein sequence ID" value="GAX82170.1"/>
    <property type="molecule type" value="Genomic_DNA"/>
</dbReference>
<dbReference type="Pfam" id="PF00501">
    <property type="entry name" value="AMP-binding"/>
    <property type="match status" value="1"/>
</dbReference>
<protein>
    <recommendedName>
        <fullName evidence="2">AMP-dependent synthetase/ligase domain-containing protein</fullName>
    </recommendedName>
</protein>
<dbReference type="SUPFAM" id="SSF56801">
    <property type="entry name" value="Acetyl-CoA synthetase-like"/>
    <property type="match status" value="1"/>
</dbReference>
<dbReference type="InterPro" id="IPR000873">
    <property type="entry name" value="AMP-dep_synth/lig_dom"/>
</dbReference>
<evidence type="ECO:0000259" key="2">
    <source>
        <dbReference type="Pfam" id="PF00501"/>
    </source>
</evidence>
<evidence type="ECO:0000313" key="3">
    <source>
        <dbReference type="EMBL" id="GAX82170.1"/>
    </source>
</evidence>
<keyword evidence="4" id="KW-1185">Reference proteome</keyword>
<evidence type="ECO:0000313" key="4">
    <source>
        <dbReference type="Proteomes" id="UP000232323"/>
    </source>
</evidence>
<dbReference type="Gene3D" id="3.40.50.12780">
    <property type="entry name" value="N-terminal domain of ligase-like"/>
    <property type="match status" value="1"/>
</dbReference>
<dbReference type="Gene3D" id="3.40.50.980">
    <property type="match status" value="1"/>
</dbReference>
<feature type="domain" description="AMP-dependent synthetase/ligase" evidence="2">
    <location>
        <begin position="7"/>
        <end position="373"/>
    </location>
</feature>
<name>A0A250XH98_9CHLO</name>
<dbReference type="OrthoDB" id="10253115at2759"/>
<organism evidence="3 4">
    <name type="scientific">Chlamydomonas eustigma</name>
    <dbReference type="NCBI Taxonomy" id="1157962"/>
    <lineage>
        <taxon>Eukaryota</taxon>
        <taxon>Viridiplantae</taxon>
        <taxon>Chlorophyta</taxon>
        <taxon>core chlorophytes</taxon>
        <taxon>Chlorophyceae</taxon>
        <taxon>CS clade</taxon>
        <taxon>Chlamydomonadales</taxon>
        <taxon>Chlamydomonadaceae</taxon>
        <taxon>Chlamydomonas</taxon>
    </lineage>
</organism>
<dbReference type="STRING" id="1157962.A0A250XH98"/>
<dbReference type="GO" id="GO:0031956">
    <property type="term" value="F:medium-chain fatty acid-CoA ligase activity"/>
    <property type="evidence" value="ECO:0007669"/>
    <property type="project" value="TreeGrafter"/>
</dbReference>
<feature type="region of interest" description="Disordered" evidence="1">
    <location>
        <begin position="387"/>
        <end position="411"/>
    </location>
</feature>
<reference evidence="3 4" key="1">
    <citation type="submission" date="2017-08" db="EMBL/GenBank/DDBJ databases">
        <title>Acidophilic green algal genome provides insights into adaptation to an acidic environment.</title>
        <authorList>
            <person name="Hirooka S."/>
            <person name="Hirose Y."/>
            <person name="Kanesaki Y."/>
            <person name="Higuchi S."/>
            <person name="Fujiwara T."/>
            <person name="Onuma R."/>
            <person name="Era A."/>
            <person name="Ohbayashi R."/>
            <person name="Uzuka A."/>
            <person name="Nozaki H."/>
            <person name="Yoshikawa H."/>
            <person name="Miyagishima S.Y."/>
        </authorList>
    </citation>
    <scope>NUCLEOTIDE SEQUENCE [LARGE SCALE GENOMIC DNA]</scope>
    <source>
        <strain evidence="3 4">NIES-2499</strain>
    </source>
</reference>
<dbReference type="GO" id="GO:0006631">
    <property type="term" value="P:fatty acid metabolic process"/>
    <property type="evidence" value="ECO:0007669"/>
    <property type="project" value="TreeGrafter"/>
</dbReference>
<evidence type="ECO:0000256" key="1">
    <source>
        <dbReference type="SAM" id="MobiDB-lite"/>
    </source>
</evidence>
<dbReference type="PANTHER" id="PTHR43201">
    <property type="entry name" value="ACYL-COA SYNTHETASE"/>
    <property type="match status" value="1"/>
</dbReference>
<dbReference type="PROSITE" id="PS00455">
    <property type="entry name" value="AMP_BINDING"/>
    <property type="match status" value="1"/>
</dbReference>
<dbReference type="AlphaFoldDB" id="A0A250XH98"/>
<sequence length="411" mass="43565">MLLGASSDLYIEALLASLDCGGIAVPINFRWSASDVAHAVQIAEPSIILFDDAFSDLVTCALEIICKSIHNRHQASPQTQLYSAVQSPGNQSLQLMPKLVALGRHQGQSGALLSTSQLIQKTQEAHPSATDSASQLQLLGEPTVTAVTGMDPPRSLTGAISGRTLNMASSHTVNDFAKAPHGLQMLSPADGSALICFTSGTTGRPKGVVLTHYNFHVQSLAKLAAVQYCKEDVYLNTSPLFHVGGLSSLFANLMAGASQIVLPKFDAQSVLSVIKSRSVTSFIAVPTMIQDLIHHSETMARDERGRGRPSQELPQGSSALLSVQRILVGAGKISAEVMEKVKSLFPNAALYTAYGMTEACSSITFNVLHTPSQVRAQSQSHAIKVTSEDMDAQASRAAPSISKDTTRGQTA</sequence>
<dbReference type="CDD" id="cd04433">
    <property type="entry name" value="AFD_class_I"/>
    <property type="match status" value="1"/>
</dbReference>
<dbReference type="PANTHER" id="PTHR43201:SF32">
    <property type="entry name" value="2-SUCCINYLBENZOATE--COA LIGASE, CHLOROPLASTIC_PEROXISOMAL"/>
    <property type="match status" value="1"/>
</dbReference>
<proteinExistence type="predicted"/>